<dbReference type="PROSITE" id="PS50110">
    <property type="entry name" value="RESPONSE_REGULATORY"/>
    <property type="match status" value="1"/>
</dbReference>
<dbReference type="Proteomes" id="UP000077037">
    <property type="component" value="Unassembled WGS sequence"/>
</dbReference>
<dbReference type="PANTHER" id="PTHR48111:SF76">
    <property type="entry name" value="TWO-COMPONENT RESPONSE REGULATOR"/>
    <property type="match status" value="1"/>
</dbReference>
<dbReference type="CDD" id="cd00383">
    <property type="entry name" value="trans_reg_C"/>
    <property type="match status" value="1"/>
</dbReference>
<feature type="domain" description="Response regulatory" evidence="9">
    <location>
        <begin position="2"/>
        <end position="115"/>
    </location>
</feature>
<proteinExistence type="predicted"/>
<dbReference type="GO" id="GO:0000156">
    <property type="term" value="F:phosphorelay response regulator activity"/>
    <property type="evidence" value="ECO:0007669"/>
    <property type="project" value="TreeGrafter"/>
</dbReference>
<evidence type="ECO:0000256" key="3">
    <source>
        <dbReference type="ARBA" id="ARBA00023015"/>
    </source>
</evidence>
<dbReference type="AlphaFoldDB" id="A0A157RRK4"/>
<dbReference type="GO" id="GO:0005829">
    <property type="term" value="C:cytosol"/>
    <property type="evidence" value="ECO:0007669"/>
    <property type="project" value="TreeGrafter"/>
</dbReference>
<keyword evidence="3" id="KW-0805">Transcription regulation</keyword>
<evidence type="ECO:0000256" key="2">
    <source>
        <dbReference type="ARBA" id="ARBA00023012"/>
    </source>
</evidence>
<evidence type="ECO:0000256" key="5">
    <source>
        <dbReference type="ARBA" id="ARBA00023163"/>
    </source>
</evidence>
<keyword evidence="2" id="KW-0902">Two-component regulatory system</keyword>
<dbReference type="GO" id="GO:0006793">
    <property type="term" value="P:phosphorus metabolic process"/>
    <property type="evidence" value="ECO:0007669"/>
    <property type="project" value="UniProtKB-ARBA"/>
</dbReference>
<keyword evidence="1 6" id="KW-0597">Phosphoprotein</keyword>
<feature type="domain" description="OmpR/PhoB-type" evidence="10">
    <location>
        <begin position="128"/>
        <end position="226"/>
    </location>
</feature>
<dbReference type="Gene3D" id="3.40.50.2300">
    <property type="match status" value="1"/>
</dbReference>
<dbReference type="InterPro" id="IPR001867">
    <property type="entry name" value="OmpR/PhoB-type_DNA-bd"/>
</dbReference>
<feature type="domain" description="PLD phosphodiesterase" evidence="8">
    <location>
        <begin position="1"/>
        <end position="25"/>
    </location>
</feature>
<reference evidence="11 12" key="1">
    <citation type="submission" date="2016-03" db="EMBL/GenBank/DDBJ databases">
        <authorList>
            <consortium name="Pathogen Informatics"/>
        </authorList>
    </citation>
    <scope>NUCLEOTIDE SEQUENCE [LARGE SCALE GENOMIC DNA]</scope>
    <source>
        <strain evidence="11 12">NCTC13364</strain>
    </source>
</reference>
<evidence type="ECO:0000256" key="4">
    <source>
        <dbReference type="ARBA" id="ARBA00023125"/>
    </source>
</evidence>
<dbReference type="EMBL" id="FKBS01000029">
    <property type="protein sequence ID" value="SAI60059.1"/>
    <property type="molecule type" value="Genomic_DNA"/>
</dbReference>
<dbReference type="RefSeq" id="WP_066421546.1">
    <property type="nucleotide sequence ID" value="NZ_FKBS01000029.1"/>
</dbReference>
<evidence type="ECO:0000256" key="6">
    <source>
        <dbReference type="PROSITE-ProRule" id="PRU00169"/>
    </source>
</evidence>
<feature type="DNA-binding region" description="OmpR/PhoB-type" evidence="7">
    <location>
        <begin position="128"/>
        <end position="226"/>
    </location>
</feature>
<dbReference type="PROSITE" id="PS50035">
    <property type="entry name" value="PLD"/>
    <property type="match status" value="1"/>
</dbReference>
<keyword evidence="4 7" id="KW-0238">DNA-binding</keyword>
<dbReference type="Gene3D" id="6.10.250.690">
    <property type="match status" value="1"/>
</dbReference>
<dbReference type="GO" id="GO:0032993">
    <property type="term" value="C:protein-DNA complex"/>
    <property type="evidence" value="ECO:0007669"/>
    <property type="project" value="TreeGrafter"/>
</dbReference>
<dbReference type="OrthoDB" id="9800897at2"/>
<dbReference type="InterPro" id="IPR039420">
    <property type="entry name" value="WalR-like"/>
</dbReference>
<dbReference type="Pfam" id="PF00072">
    <property type="entry name" value="Response_reg"/>
    <property type="match status" value="1"/>
</dbReference>
<gene>
    <name evidence="11" type="primary">copR_6</name>
    <name evidence="11" type="ORF">SAMEA1982600_05430</name>
</gene>
<evidence type="ECO:0000313" key="11">
    <source>
        <dbReference type="EMBL" id="SAI60059.1"/>
    </source>
</evidence>
<sequence length="238" mass="27202">MKILIIDDEDDFSAYIGQALQDDGHVIDAVCDGVSGLQRIREAPYDLAIIDVALPGMNAFELLSHLRRNDHLFIMMLGRDSRIDVRVRSLREGADDYLTKPVSLSELLARVFALGRRSLRHRADSAGSGLIKVADLELDLFRRRVFRNRKRLDLTAKEYSLLALMMRKRGEVLSRLVLAEQVWDMKFKSNTNVVEVAIRRLRSKMDDPFSRRLLHTVRGMGYVLEDRGPVPGMRLHAC</sequence>
<evidence type="ECO:0000259" key="9">
    <source>
        <dbReference type="PROSITE" id="PS50110"/>
    </source>
</evidence>
<dbReference type="InterPro" id="IPR011006">
    <property type="entry name" value="CheY-like_superfamily"/>
</dbReference>
<dbReference type="PANTHER" id="PTHR48111">
    <property type="entry name" value="REGULATOR OF RPOS"/>
    <property type="match status" value="1"/>
</dbReference>
<dbReference type="SMART" id="SM00862">
    <property type="entry name" value="Trans_reg_C"/>
    <property type="match status" value="1"/>
</dbReference>
<dbReference type="InterPro" id="IPR036388">
    <property type="entry name" value="WH-like_DNA-bd_sf"/>
</dbReference>
<accession>A0A157RRK4</accession>
<dbReference type="SMART" id="SM00448">
    <property type="entry name" value="REC"/>
    <property type="match status" value="1"/>
</dbReference>
<feature type="modified residue" description="4-aspartylphosphate" evidence="6">
    <location>
        <position position="51"/>
    </location>
</feature>
<evidence type="ECO:0000256" key="1">
    <source>
        <dbReference type="ARBA" id="ARBA00022553"/>
    </source>
</evidence>
<dbReference type="PROSITE" id="PS51755">
    <property type="entry name" value="OMPR_PHOB"/>
    <property type="match status" value="1"/>
</dbReference>
<dbReference type="GO" id="GO:0006355">
    <property type="term" value="P:regulation of DNA-templated transcription"/>
    <property type="evidence" value="ECO:0007669"/>
    <property type="project" value="InterPro"/>
</dbReference>
<evidence type="ECO:0000259" key="10">
    <source>
        <dbReference type="PROSITE" id="PS51755"/>
    </source>
</evidence>
<dbReference type="InterPro" id="IPR001789">
    <property type="entry name" value="Sig_transdc_resp-reg_receiver"/>
</dbReference>
<dbReference type="InterPro" id="IPR001736">
    <property type="entry name" value="PLipase_D/transphosphatidylase"/>
</dbReference>
<organism evidence="11 12">
    <name type="scientific">Bordetella ansorpii</name>
    <dbReference type="NCBI Taxonomy" id="288768"/>
    <lineage>
        <taxon>Bacteria</taxon>
        <taxon>Pseudomonadati</taxon>
        <taxon>Pseudomonadota</taxon>
        <taxon>Betaproteobacteria</taxon>
        <taxon>Burkholderiales</taxon>
        <taxon>Alcaligenaceae</taxon>
        <taxon>Bordetella</taxon>
    </lineage>
</organism>
<dbReference type="FunFam" id="1.10.10.10:FF:000005">
    <property type="entry name" value="Two-component system response regulator"/>
    <property type="match status" value="1"/>
</dbReference>
<dbReference type="Pfam" id="PF00486">
    <property type="entry name" value="Trans_reg_C"/>
    <property type="match status" value="1"/>
</dbReference>
<evidence type="ECO:0000259" key="8">
    <source>
        <dbReference type="PROSITE" id="PS50035"/>
    </source>
</evidence>
<evidence type="ECO:0000313" key="12">
    <source>
        <dbReference type="Proteomes" id="UP000077037"/>
    </source>
</evidence>
<evidence type="ECO:0000256" key="7">
    <source>
        <dbReference type="PROSITE-ProRule" id="PRU01091"/>
    </source>
</evidence>
<keyword evidence="5" id="KW-0804">Transcription</keyword>
<dbReference type="Gene3D" id="1.10.10.10">
    <property type="entry name" value="Winged helix-like DNA-binding domain superfamily/Winged helix DNA-binding domain"/>
    <property type="match status" value="1"/>
</dbReference>
<name>A0A157RRK4_9BORD</name>
<dbReference type="GO" id="GO:0000976">
    <property type="term" value="F:transcription cis-regulatory region binding"/>
    <property type="evidence" value="ECO:0007669"/>
    <property type="project" value="TreeGrafter"/>
</dbReference>
<dbReference type="SUPFAM" id="SSF52172">
    <property type="entry name" value="CheY-like"/>
    <property type="match status" value="1"/>
</dbReference>
<protein>
    <submittedName>
        <fullName evidence="11">Two-component response regulator</fullName>
    </submittedName>
</protein>
<dbReference type="GO" id="GO:0003824">
    <property type="term" value="F:catalytic activity"/>
    <property type="evidence" value="ECO:0007669"/>
    <property type="project" value="InterPro"/>
</dbReference>